<name>A0A8D8D6N8_CULPI</name>
<evidence type="ECO:0000313" key="2">
    <source>
        <dbReference type="EMBL" id="CAG6507110.1"/>
    </source>
</evidence>
<sequence>MDQSRISNSGPHYAAGPSLIPSLVRQREPDSSPAEMAQLCRLLQANGFLEYEAQQISRLQYCTAIQFFRRDDTDRTLLVAPFPLRISIRQYPERWFDETFYQQFQAYLLKCVADLDHIGVPRPQIASQMLVAGYMLLLVRDRAGVSTLQKMIRNVRFQGWRMKEPTVPERQAFYYGAKVADPSRMQVIPLGAAPKKKKVKNRGKKRNKALKKVREPPKVEELNYEAGYDPGSCREADSVDALMDQRYDKHSNCFFHEDQATDSLINFQAAD</sequence>
<evidence type="ECO:0000256" key="1">
    <source>
        <dbReference type="SAM" id="MobiDB-lite"/>
    </source>
</evidence>
<reference evidence="2" key="1">
    <citation type="submission" date="2021-05" db="EMBL/GenBank/DDBJ databases">
        <authorList>
            <person name="Alioto T."/>
            <person name="Alioto T."/>
            <person name="Gomez Garrido J."/>
        </authorList>
    </citation>
    <scope>NUCLEOTIDE SEQUENCE</scope>
</reference>
<feature type="region of interest" description="Disordered" evidence="1">
    <location>
        <begin position="195"/>
        <end position="216"/>
    </location>
</feature>
<dbReference type="AlphaFoldDB" id="A0A8D8D6N8"/>
<protein>
    <submittedName>
        <fullName evidence="2">(northern house mosquito) hypothetical protein</fullName>
    </submittedName>
</protein>
<dbReference type="EMBL" id="HBUE01154626">
    <property type="protein sequence ID" value="CAG6507110.1"/>
    <property type="molecule type" value="Transcribed_RNA"/>
</dbReference>
<dbReference type="EMBL" id="HBUE01259678">
    <property type="protein sequence ID" value="CAG6558439.1"/>
    <property type="molecule type" value="Transcribed_RNA"/>
</dbReference>
<accession>A0A8D8D6N8</accession>
<proteinExistence type="predicted"/>
<organism evidence="2">
    <name type="scientific">Culex pipiens</name>
    <name type="common">House mosquito</name>
    <dbReference type="NCBI Taxonomy" id="7175"/>
    <lineage>
        <taxon>Eukaryota</taxon>
        <taxon>Metazoa</taxon>
        <taxon>Ecdysozoa</taxon>
        <taxon>Arthropoda</taxon>
        <taxon>Hexapoda</taxon>
        <taxon>Insecta</taxon>
        <taxon>Pterygota</taxon>
        <taxon>Neoptera</taxon>
        <taxon>Endopterygota</taxon>
        <taxon>Diptera</taxon>
        <taxon>Nematocera</taxon>
        <taxon>Culicoidea</taxon>
        <taxon>Culicidae</taxon>
        <taxon>Culicinae</taxon>
        <taxon>Culicini</taxon>
        <taxon>Culex</taxon>
        <taxon>Culex</taxon>
    </lineage>
</organism>
<feature type="compositionally biased region" description="Basic residues" evidence="1">
    <location>
        <begin position="195"/>
        <end position="211"/>
    </location>
</feature>